<comment type="caution">
    <text evidence="1">The sequence shown here is derived from an EMBL/GenBank/DDBJ whole genome shotgun (WGS) entry which is preliminary data.</text>
</comment>
<feature type="non-terminal residue" evidence="1">
    <location>
        <position position="1"/>
    </location>
</feature>
<name>A0AAW9HVA3_9ACTO</name>
<dbReference type="Proteomes" id="UP001281731">
    <property type="component" value="Unassembled WGS sequence"/>
</dbReference>
<sequence>VAERLSIRPESGPAAEIRMVRGQAAHPHIINQVGAGLRLANRESRIDLPGVAHRRCFIGQPERIRPASLNPGRELGRLVLREDFPHPGVH</sequence>
<reference evidence="1" key="1">
    <citation type="submission" date="2023-10" db="EMBL/GenBank/DDBJ databases">
        <title>Whole Genome based description of the genera Actinobaculum and Actinotignum reveals a complex phylogenetic relationship within the species included in the genus Actinotignum.</title>
        <authorList>
            <person name="Jensen C.S."/>
            <person name="Dargis R."/>
            <person name="Kemp M."/>
            <person name="Christensen J.J."/>
        </authorList>
    </citation>
    <scope>NUCLEOTIDE SEQUENCE</scope>
    <source>
        <strain evidence="1">SLA_B511</strain>
    </source>
</reference>
<feature type="non-terminal residue" evidence="1">
    <location>
        <position position="90"/>
    </location>
</feature>
<accession>A0AAW9HVA3</accession>
<dbReference type="AlphaFoldDB" id="A0AAW9HVA3"/>
<protein>
    <submittedName>
        <fullName evidence="1">Uncharacterized protein</fullName>
    </submittedName>
</protein>
<evidence type="ECO:0000313" key="2">
    <source>
        <dbReference type="Proteomes" id="UP001281731"/>
    </source>
</evidence>
<gene>
    <name evidence="1" type="ORF">R6G80_08255</name>
</gene>
<organism evidence="1 2">
    <name type="scientific">Actinotignum urinale</name>
    <dbReference type="NCBI Taxonomy" id="190146"/>
    <lineage>
        <taxon>Bacteria</taxon>
        <taxon>Bacillati</taxon>
        <taxon>Actinomycetota</taxon>
        <taxon>Actinomycetes</taxon>
        <taxon>Actinomycetales</taxon>
        <taxon>Actinomycetaceae</taxon>
        <taxon>Actinotignum</taxon>
    </lineage>
</organism>
<dbReference type="RefSeq" id="WP_320756795.1">
    <property type="nucleotide sequence ID" value="NZ_JAWNGC010000053.1"/>
</dbReference>
<evidence type="ECO:0000313" key="1">
    <source>
        <dbReference type="EMBL" id="MDY5155698.1"/>
    </source>
</evidence>
<dbReference type="EMBL" id="JAWNGC010000053">
    <property type="protein sequence ID" value="MDY5155698.1"/>
    <property type="molecule type" value="Genomic_DNA"/>
</dbReference>
<proteinExistence type="predicted"/>